<dbReference type="GO" id="GO:0007018">
    <property type="term" value="P:microtubule-based movement"/>
    <property type="evidence" value="ECO:0007669"/>
    <property type="project" value="InterPro"/>
</dbReference>
<accession>T1KZW7</accession>
<evidence type="ECO:0000256" key="3">
    <source>
        <dbReference type="ARBA" id="ARBA00022840"/>
    </source>
</evidence>
<dbReference type="InterPro" id="IPR019821">
    <property type="entry name" value="Kinesin_motor_CS"/>
</dbReference>
<gene>
    <name evidence="10" type="primary">107368942</name>
</gene>
<dbReference type="eggNOG" id="KOG0247">
    <property type="taxonomic scope" value="Eukaryota"/>
</dbReference>
<dbReference type="STRING" id="32264.T1KZW7"/>
<dbReference type="PANTHER" id="PTHR24115">
    <property type="entry name" value="KINESIN-RELATED"/>
    <property type="match status" value="1"/>
</dbReference>
<feature type="coiled-coil region" evidence="7">
    <location>
        <begin position="569"/>
        <end position="628"/>
    </location>
</feature>
<keyword evidence="5 6" id="KW-0505">Motor protein</keyword>
<evidence type="ECO:0000256" key="5">
    <source>
        <dbReference type="PROSITE-ProRule" id="PRU00283"/>
    </source>
</evidence>
<feature type="domain" description="Kinesin motor" evidence="9">
    <location>
        <begin position="30"/>
        <end position="440"/>
    </location>
</feature>
<dbReference type="Pfam" id="PF00225">
    <property type="entry name" value="Kinesin"/>
    <property type="match status" value="1"/>
</dbReference>
<dbReference type="OMA" id="DAAHNMY"/>
<feature type="region of interest" description="Disordered" evidence="8">
    <location>
        <begin position="717"/>
        <end position="744"/>
    </location>
</feature>
<dbReference type="InterPro" id="IPR036961">
    <property type="entry name" value="Kinesin_motor_dom_sf"/>
</dbReference>
<dbReference type="InterPro" id="IPR027640">
    <property type="entry name" value="Kinesin-like_fam"/>
</dbReference>
<dbReference type="GO" id="GO:0051256">
    <property type="term" value="P:mitotic spindle midzone assembly"/>
    <property type="evidence" value="ECO:0007669"/>
    <property type="project" value="TreeGrafter"/>
</dbReference>
<keyword evidence="11" id="KW-1185">Reference proteome</keyword>
<dbReference type="InterPro" id="IPR032384">
    <property type="entry name" value="Kif23_Arf-bd"/>
</dbReference>
<proteinExistence type="inferred from homology"/>
<dbReference type="SMART" id="SM00129">
    <property type="entry name" value="KISc"/>
    <property type="match status" value="1"/>
</dbReference>
<keyword evidence="7" id="KW-0175">Coiled coil</keyword>
<dbReference type="PROSITE" id="PS50067">
    <property type="entry name" value="KINESIN_MOTOR_2"/>
    <property type="match status" value="1"/>
</dbReference>
<sequence>MSTPAMLKTPSKKGPATKPKPKVPNGSKDPVEVYCRLRPLKNDNDCVCIKRLNDNTLQLIPFGNNKLESFYTFKHVFPEDTTQKQLFDRIGLPLIRDLINGKNGLLFTYGITSSGKTFTVTGNSQDCGLLPRTLDVLFNSVEDSLSRKFVFKPDAQNGFTIRSTPDALLEWQKEKQIARTPSSITSTPRVKRRDNDELKEWDQRERDENKIDIDSKGNAFAIFVSYVEIYNNYIYDLLDEEIIIDSHKLRQPQSKVLREDKRRRVFVWLAKEVEVTSADEAFDLFVKGVRRRRMAHTALNTESSRSHSVFNIKVVQAPLDSGGEVIQDEKFLTVSQLSLVDLAGSERTQRTQNIGERLREAGNINNSLMALRNCIELLRENQKFGVNKMIPYRDNKLTHLFKSYFEGEGKIKMVLCVNPGSEDFDETLHVMKFAETAQEVLINRANDIPFHLKMPHPYSSSKFIPYPNVESTPVETIGPPLPLISNIDFRDKKQTADLIEILELRKKNTLRHFEHIRQKQMLFRESLISAENENMLTKQQLQIIRNDLEVREGQVKTLESKCCQLEGDQEEYMRKIYGLERHLREIEEQLDRKNQALSHAGVENQRTKAVTEERIAREKERLKRIFERVLKEKQAQLEREQCLTKEKMHLVKEILTADNSDWGLFRDYWDSMYPTTPTTGNKNINTGNSNTGGSTSFHIRRPSVPEAGSRTLSTATPEILSTPSSSKRLKLASEPGTSTLSTPSVIHKYPDLTRENIENRARTKSSPGVPVVNPRHIRSLSTGNEKWIDHRPQADLDMGTILTPKIKNKISVSNLKNIDTNDLRRVSKYAITTHLADETGDVETRIYKGEVIPSSLGGAQVIFNDVETMVQSSPRKP</sequence>
<dbReference type="InterPro" id="IPR038105">
    <property type="entry name" value="Kif23_Arf-bd_sf"/>
</dbReference>
<evidence type="ECO:0000256" key="8">
    <source>
        <dbReference type="SAM" id="MobiDB-lite"/>
    </source>
</evidence>
<dbReference type="PROSITE" id="PS00411">
    <property type="entry name" value="KINESIN_MOTOR_1"/>
    <property type="match status" value="1"/>
</dbReference>
<feature type="compositionally biased region" description="Polar residues" evidence="8">
    <location>
        <begin position="735"/>
        <end position="744"/>
    </location>
</feature>
<dbReference type="GO" id="GO:0005634">
    <property type="term" value="C:nucleus"/>
    <property type="evidence" value="ECO:0007669"/>
    <property type="project" value="TreeGrafter"/>
</dbReference>
<dbReference type="InterPro" id="IPR027417">
    <property type="entry name" value="P-loop_NTPase"/>
</dbReference>
<evidence type="ECO:0000259" key="9">
    <source>
        <dbReference type="PROSITE" id="PS50067"/>
    </source>
</evidence>
<reference evidence="10" key="2">
    <citation type="submission" date="2015-06" db="UniProtKB">
        <authorList>
            <consortium name="EnsemblMetazoa"/>
        </authorList>
    </citation>
    <scope>IDENTIFICATION</scope>
</reference>
<organism evidence="10 11">
    <name type="scientific">Tetranychus urticae</name>
    <name type="common">Two-spotted spider mite</name>
    <dbReference type="NCBI Taxonomy" id="32264"/>
    <lineage>
        <taxon>Eukaryota</taxon>
        <taxon>Metazoa</taxon>
        <taxon>Ecdysozoa</taxon>
        <taxon>Arthropoda</taxon>
        <taxon>Chelicerata</taxon>
        <taxon>Arachnida</taxon>
        <taxon>Acari</taxon>
        <taxon>Acariformes</taxon>
        <taxon>Trombidiformes</taxon>
        <taxon>Prostigmata</taxon>
        <taxon>Eleutherengona</taxon>
        <taxon>Raphignathae</taxon>
        <taxon>Tetranychoidea</taxon>
        <taxon>Tetranychidae</taxon>
        <taxon>Tetranychus</taxon>
    </lineage>
</organism>
<keyword evidence="2 5" id="KW-0547">Nucleotide-binding</keyword>
<dbReference type="SUPFAM" id="SSF52540">
    <property type="entry name" value="P-loop containing nucleoside triphosphate hydrolases"/>
    <property type="match status" value="1"/>
</dbReference>
<dbReference type="GO" id="GO:0005874">
    <property type="term" value="C:microtubule"/>
    <property type="evidence" value="ECO:0007669"/>
    <property type="project" value="UniProtKB-KW"/>
</dbReference>
<evidence type="ECO:0000256" key="7">
    <source>
        <dbReference type="SAM" id="Coils"/>
    </source>
</evidence>
<dbReference type="GO" id="GO:0003777">
    <property type="term" value="F:microtubule motor activity"/>
    <property type="evidence" value="ECO:0007669"/>
    <property type="project" value="InterPro"/>
</dbReference>
<dbReference type="GO" id="GO:0016887">
    <property type="term" value="F:ATP hydrolysis activity"/>
    <property type="evidence" value="ECO:0007669"/>
    <property type="project" value="TreeGrafter"/>
</dbReference>
<evidence type="ECO:0000313" key="10">
    <source>
        <dbReference type="EnsemblMetazoa" id="tetur29g00350.1"/>
    </source>
</evidence>
<reference evidence="11" key="1">
    <citation type="submission" date="2011-08" db="EMBL/GenBank/DDBJ databases">
        <authorList>
            <person name="Rombauts S."/>
        </authorList>
    </citation>
    <scope>NUCLEOTIDE SEQUENCE</scope>
    <source>
        <strain evidence="11">London</strain>
    </source>
</reference>
<dbReference type="GO" id="GO:0005871">
    <property type="term" value="C:kinesin complex"/>
    <property type="evidence" value="ECO:0007669"/>
    <property type="project" value="TreeGrafter"/>
</dbReference>
<dbReference type="EMBL" id="CAEY01000758">
    <property type="status" value="NOT_ANNOTATED_CDS"/>
    <property type="molecule type" value="Genomic_DNA"/>
</dbReference>
<comment type="similarity">
    <text evidence="5 6">Belongs to the TRAFAC class myosin-kinesin ATPase superfamily. Kinesin family.</text>
</comment>
<dbReference type="HOGENOM" id="CLU_001485_13_0_1"/>
<comment type="subcellular location">
    <subcellularLocation>
        <location evidence="1">Cytoplasm</location>
        <location evidence="1">Cytoskeleton</location>
    </subcellularLocation>
</comment>
<dbReference type="Gene3D" id="2.60.40.4330">
    <property type="entry name" value="Kinesin-like protein Kif23, Arf6-interacting domain"/>
    <property type="match status" value="1"/>
</dbReference>
<evidence type="ECO:0000256" key="2">
    <source>
        <dbReference type="ARBA" id="ARBA00022741"/>
    </source>
</evidence>
<dbReference type="PRINTS" id="PR00380">
    <property type="entry name" value="KINESINHEAVY"/>
</dbReference>
<keyword evidence="4" id="KW-0963">Cytoplasm</keyword>
<feature type="region of interest" description="Disordered" evidence="8">
    <location>
        <begin position="677"/>
        <end position="696"/>
    </location>
</feature>
<protein>
    <recommendedName>
        <fullName evidence="6">Kinesin-like protein</fullName>
    </recommendedName>
</protein>
<dbReference type="OrthoDB" id="2403182at2759"/>
<keyword evidence="6" id="KW-0493">Microtubule</keyword>
<dbReference type="Gene3D" id="3.40.850.10">
    <property type="entry name" value="Kinesin motor domain"/>
    <property type="match status" value="1"/>
</dbReference>
<dbReference type="KEGG" id="tut:107368942"/>
<name>T1KZW7_TETUR</name>
<feature type="compositionally biased region" description="Polar residues" evidence="8">
    <location>
        <begin position="717"/>
        <end position="726"/>
    </location>
</feature>
<dbReference type="Pfam" id="PF16540">
    <property type="entry name" value="MKLP1_Arf_bdg"/>
    <property type="match status" value="1"/>
</dbReference>
<keyword evidence="3 5" id="KW-0067">ATP-binding</keyword>
<dbReference type="GO" id="GO:0008017">
    <property type="term" value="F:microtubule binding"/>
    <property type="evidence" value="ECO:0007669"/>
    <property type="project" value="InterPro"/>
</dbReference>
<dbReference type="PANTHER" id="PTHR24115:SF600">
    <property type="entry name" value="KINESIN-LIKE PROTEIN KIF23"/>
    <property type="match status" value="1"/>
</dbReference>
<dbReference type="EnsemblMetazoa" id="tetur29g00350.1">
    <property type="protein sequence ID" value="tetur29g00350.1"/>
    <property type="gene ID" value="tetur29g00350"/>
</dbReference>
<keyword evidence="4" id="KW-0206">Cytoskeleton</keyword>
<evidence type="ECO:0000256" key="1">
    <source>
        <dbReference type="ARBA" id="ARBA00004245"/>
    </source>
</evidence>
<dbReference type="InterPro" id="IPR001752">
    <property type="entry name" value="Kinesin_motor_dom"/>
</dbReference>
<evidence type="ECO:0000313" key="11">
    <source>
        <dbReference type="Proteomes" id="UP000015104"/>
    </source>
</evidence>
<feature type="binding site" evidence="5">
    <location>
        <begin position="110"/>
        <end position="117"/>
    </location>
    <ligand>
        <name>ATP</name>
        <dbReference type="ChEBI" id="CHEBI:30616"/>
    </ligand>
</feature>
<evidence type="ECO:0000256" key="6">
    <source>
        <dbReference type="RuleBase" id="RU000394"/>
    </source>
</evidence>
<dbReference type="Proteomes" id="UP000015104">
    <property type="component" value="Unassembled WGS sequence"/>
</dbReference>
<dbReference type="GO" id="GO:0005524">
    <property type="term" value="F:ATP binding"/>
    <property type="evidence" value="ECO:0007669"/>
    <property type="project" value="UniProtKB-UniRule"/>
</dbReference>
<dbReference type="AlphaFoldDB" id="T1KZW7"/>
<feature type="region of interest" description="Disordered" evidence="8">
    <location>
        <begin position="1"/>
        <end position="28"/>
    </location>
</feature>
<evidence type="ECO:0000256" key="4">
    <source>
        <dbReference type="ARBA" id="ARBA00023212"/>
    </source>
</evidence>